<accession>A0ACB6ZJC7</accession>
<organism evidence="1 2">
    <name type="scientific">Thelephora ganbajun</name>
    <name type="common">Ganba fungus</name>
    <dbReference type="NCBI Taxonomy" id="370292"/>
    <lineage>
        <taxon>Eukaryota</taxon>
        <taxon>Fungi</taxon>
        <taxon>Dikarya</taxon>
        <taxon>Basidiomycota</taxon>
        <taxon>Agaricomycotina</taxon>
        <taxon>Agaricomycetes</taxon>
        <taxon>Thelephorales</taxon>
        <taxon>Thelephoraceae</taxon>
        <taxon>Thelephora</taxon>
    </lineage>
</organism>
<evidence type="ECO:0000313" key="2">
    <source>
        <dbReference type="Proteomes" id="UP000886501"/>
    </source>
</evidence>
<name>A0ACB6ZJC7_THEGA</name>
<sequence>MPVTNGTKTQAYMQKAKGLSGVYCVALNRPDVKNALSKQLLEDLDKAVAFVASNTATRVLIIHSSTPGSFCAGADLKERRTMSNEDVVQFLNDLTDLFNRIAKLTVPTIAAIDGPALGGGLELALACDIRIVAHDVDKISLPECRIGIIPGAGGTQRLPRLIGASRAKELIFTGRSLNAQQALDWGVVDHIAEPGTSALDKACALAGEMQGCAPLALTAAKEAIMKGLAEETVEAGLVHERSCYQRLLGTRDRMEALEAFCQKRRPVFKGE</sequence>
<gene>
    <name evidence="1" type="ORF">BDM02DRAFT_1831571</name>
</gene>
<protein>
    <submittedName>
        <fullName evidence="1">ClpP/crotonase</fullName>
    </submittedName>
</protein>
<proteinExistence type="predicted"/>
<evidence type="ECO:0000313" key="1">
    <source>
        <dbReference type="EMBL" id="KAF9649483.1"/>
    </source>
</evidence>
<comment type="caution">
    <text evidence="1">The sequence shown here is derived from an EMBL/GenBank/DDBJ whole genome shotgun (WGS) entry which is preliminary data.</text>
</comment>
<reference evidence="1" key="1">
    <citation type="submission" date="2019-10" db="EMBL/GenBank/DDBJ databases">
        <authorList>
            <consortium name="DOE Joint Genome Institute"/>
            <person name="Kuo A."/>
            <person name="Miyauchi S."/>
            <person name="Kiss E."/>
            <person name="Drula E."/>
            <person name="Kohler A."/>
            <person name="Sanchez-Garcia M."/>
            <person name="Andreopoulos B."/>
            <person name="Barry K.W."/>
            <person name="Bonito G."/>
            <person name="Buee M."/>
            <person name="Carver A."/>
            <person name="Chen C."/>
            <person name="Cichocki N."/>
            <person name="Clum A."/>
            <person name="Culley D."/>
            <person name="Crous P.W."/>
            <person name="Fauchery L."/>
            <person name="Girlanda M."/>
            <person name="Hayes R."/>
            <person name="Keri Z."/>
            <person name="Labutti K."/>
            <person name="Lipzen A."/>
            <person name="Lombard V."/>
            <person name="Magnuson J."/>
            <person name="Maillard F."/>
            <person name="Morin E."/>
            <person name="Murat C."/>
            <person name="Nolan M."/>
            <person name="Ohm R."/>
            <person name="Pangilinan J."/>
            <person name="Pereira M."/>
            <person name="Perotto S."/>
            <person name="Peter M."/>
            <person name="Riley R."/>
            <person name="Sitrit Y."/>
            <person name="Stielow B."/>
            <person name="Szollosi G."/>
            <person name="Zifcakova L."/>
            <person name="Stursova M."/>
            <person name="Spatafora J.W."/>
            <person name="Tedersoo L."/>
            <person name="Vaario L.-M."/>
            <person name="Yamada A."/>
            <person name="Yan M."/>
            <person name="Wang P."/>
            <person name="Xu J."/>
            <person name="Bruns T."/>
            <person name="Baldrian P."/>
            <person name="Vilgalys R."/>
            <person name="Henrissat B."/>
            <person name="Grigoriev I.V."/>
            <person name="Hibbett D."/>
            <person name="Nagy L.G."/>
            <person name="Martin F.M."/>
        </authorList>
    </citation>
    <scope>NUCLEOTIDE SEQUENCE</scope>
    <source>
        <strain evidence="1">P2</strain>
    </source>
</reference>
<dbReference type="Proteomes" id="UP000886501">
    <property type="component" value="Unassembled WGS sequence"/>
</dbReference>
<reference evidence="1" key="2">
    <citation type="journal article" date="2020" name="Nat. Commun.">
        <title>Large-scale genome sequencing of mycorrhizal fungi provides insights into the early evolution of symbiotic traits.</title>
        <authorList>
            <person name="Miyauchi S."/>
            <person name="Kiss E."/>
            <person name="Kuo A."/>
            <person name="Drula E."/>
            <person name="Kohler A."/>
            <person name="Sanchez-Garcia M."/>
            <person name="Morin E."/>
            <person name="Andreopoulos B."/>
            <person name="Barry K.W."/>
            <person name="Bonito G."/>
            <person name="Buee M."/>
            <person name="Carver A."/>
            <person name="Chen C."/>
            <person name="Cichocki N."/>
            <person name="Clum A."/>
            <person name="Culley D."/>
            <person name="Crous P.W."/>
            <person name="Fauchery L."/>
            <person name="Girlanda M."/>
            <person name="Hayes R.D."/>
            <person name="Keri Z."/>
            <person name="LaButti K."/>
            <person name="Lipzen A."/>
            <person name="Lombard V."/>
            <person name="Magnuson J."/>
            <person name="Maillard F."/>
            <person name="Murat C."/>
            <person name="Nolan M."/>
            <person name="Ohm R.A."/>
            <person name="Pangilinan J."/>
            <person name="Pereira M.F."/>
            <person name="Perotto S."/>
            <person name="Peter M."/>
            <person name="Pfister S."/>
            <person name="Riley R."/>
            <person name="Sitrit Y."/>
            <person name="Stielow J.B."/>
            <person name="Szollosi G."/>
            <person name="Zifcakova L."/>
            <person name="Stursova M."/>
            <person name="Spatafora J.W."/>
            <person name="Tedersoo L."/>
            <person name="Vaario L.M."/>
            <person name="Yamada A."/>
            <person name="Yan M."/>
            <person name="Wang P."/>
            <person name="Xu J."/>
            <person name="Bruns T."/>
            <person name="Baldrian P."/>
            <person name="Vilgalys R."/>
            <person name="Dunand C."/>
            <person name="Henrissat B."/>
            <person name="Grigoriev I.V."/>
            <person name="Hibbett D."/>
            <person name="Nagy L.G."/>
            <person name="Martin F.M."/>
        </authorList>
    </citation>
    <scope>NUCLEOTIDE SEQUENCE</scope>
    <source>
        <strain evidence="1">P2</strain>
    </source>
</reference>
<keyword evidence="2" id="KW-1185">Reference proteome</keyword>
<dbReference type="EMBL" id="MU117997">
    <property type="protein sequence ID" value="KAF9649483.1"/>
    <property type="molecule type" value="Genomic_DNA"/>
</dbReference>